<dbReference type="EMBL" id="CAJVPU010003794">
    <property type="protein sequence ID" value="CAG8523267.1"/>
    <property type="molecule type" value="Genomic_DNA"/>
</dbReference>
<organism evidence="1 2">
    <name type="scientific">Dentiscutata heterogama</name>
    <dbReference type="NCBI Taxonomy" id="1316150"/>
    <lineage>
        <taxon>Eukaryota</taxon>
        <taxon>Fungi</taxon>
        <taxon>Fungi incertae sedis</taxon>
        <taxon>Mucoromycota</taxon>
        <taxon>Glomeromycotina</taxon>
        <taxon>Glomeromycetes</taxon>
        <taxon>Diversisporales</taxon>
        <taxon>Gigasporaceae</taxon>
        <taxon>Dentiscutata</taxon>
    </lineage>
</organism>
<accession>A0ACA9LHF8</accession>
<evidence type="ECO:0000313" key="1">
    <source>
        <dbReference type="EMBL" id="CAG8523267.1"/>
    </source>
</evidence>
<dbReference type="Proteomes" id="UP000789702">
    <property type="component" value="Unassembled WGS sequence"/>
</dbReference>
<keyword evidence="2" id="KW-1185">Reference proteome</keyword>
<comment type="caution">
    <text evidence="1">The sequence shown here is derived from an EMBL/GenBank/DDBJ whole genome shotgun (WGS) entry which is preliminary data.</text>
</comment>
<gene>
    <name evidence="1" type="ORF">DHETER_LOCUS4021</name>
</gene>
<protein>
    <submittedName>
        <fullName evidence="1">5196_t:CDS:1</fullName>
    </submittedName>
</protein>
<feature type="non-terminal residue" evidence="1">
    <location>
        <position position="448"/>
    </location>
</feature>
<reference evidence="1" key="1">
    <citation type="submission" date="2021-06" db="EMBL/GenBank/DDBJ databases">
        <authorList>
            <person name="Kallberg Y."/>
            <person name="Tangrot J."/>
            <person name="Rosling A."/>
        </authorList>
    </citation>
    <scope>NUCLEOTIDE SEQUENCE</scope>
    <source>
        <strain evidence="1">IL203A</strain>
    </source>
</reference>
<proteinExistence type="predicted"/>
<evidence type="ECO:0000313" key="2">
    <source>
        <dbReference type="Proteomes" id="UP000789702"/>
    </source>
</evidence>
<sequence>MFLPTLSSYFANWTSIILTLLIIYVAHFYYEYFTRPNPLPGPIPIPILGTIHIIGKNPHAWYQKNAKKAGTIWEFYIGHQRNIVITHAKHLEKIYKPNPTFFKRPELSIFKKLGLNEGIFFNNDYNTWHRNRKIIARALLAPNFLRGFVFNVQKLFKEYEDKWKLTIKDGVETDFCIWLKFFTTDIAIVQITKRPTCSLVSFDTSNEIVPSEEEKKSLELANAVNAFLESLTFFTFTPLFIMNYVPGFTSIRKKGERNISFINNTLINIVNKRKQEFKEGAVTSSDLLDNLLMAHTIQNPEYNDDSDNLAPITTYEVNAVLWDVLLGGIGSTKDVFSFMAYNVAKNPKILNKIRKEIDEVFGFNLNDYFSIDKIINCRYIEAVVKESMRYIAPAPFTIKISGTEENIAGYNWPSGTHFWIDHQNISNNPDYWNDHETFNPDRFLNENR</sequence>
<name>A0ACA9LHF8_9GLOM</name>